<reference evidence="1" key="1">
    <citation type="submission" date="2018-12" db="EMBL/GenBank/DDBJ databases">
        <authorList>
            <person name="Sun L."/>
            <person name="Chen Z."/>
        </authorList>
    </citation>
    <scope>NUCLEOTIDE SEQUENCE [LARGE SCALE GENOMIC DNA]</scope>
    <source>
        <strain evidence="1">3-2-2</strain>
    </source>
</reference>
<dbReference type="InterPro" id="IPR023375">
    <property type="entry name" value="ADC_dom_sf"/>
</dbReference>
<keyword evidence="2" id="KW-1185">Reference proteome</keyword>
<dbReference type="PANTHER" id="PTHR39186:SF1">
    <property type="entry name" value="DUF2071 DOMAIN-CONTAINING PROTEIN"/>
    <property type="match status" value="1"/>
</dbReference>
<dbReference type="OrthoDB" id="150993at2"/>
<dbReference type="SUPFAM" id="SSF160104">
    <property type="entry name" value="Acetoacetate decarboxylase-like"/>
    <property type="match status" value="1"/>
</dbReference>
<dbReference type="PANTHER" id="PTHR39186">
    <property type="entry name" value="DUF2071 FAMILY PROTEIN"/>
    <property type="match status" value="1"/>
</dbReference>
<accession>A0A429XUP2</accession>
<dbReference type="Proteomes" id="UP000287156">
    <property type="component" value="Unassembled WGS sequence"/>
</dbReference>
<dbReference type="AlphaFoldDB" id="A0A429XUP2"/>
<proteinExistence type="predicted"/>
<comment type="caution">
    <text evidence="1">The sequence shown here is derived from an EMBL/GenBank/DDBJ whole genome shotgun (WGS) entry which is preliminary data.</text>
</comment>
<dbReference type="Pfam" id="PF09844">
    <property type="entry name" value="DUF2071"/>
    <property type="match status" value="1"/>
</dbReference>
<sequence>MTQTWHHLLFSHWRVPAEVLSEHVPREFEVDQFDGTSWIGLTPFCASHARVRGLPPPPFFHSFLELNVRVYVTYKGTPGIYFLSLDADSWPVVIGAKAAALLPYKHASMSLKQEEETIHFRSRRKHPGSPDDSFSISYKPESDYFIPASGTLEYFLYERYCFFIKKGKHLYRGDIHHDRWRVCEADFLIHKNTMVSSLPRTYFQEQPLVHLSKEKQTFAWPLIKLK</sequence>
<dbReference type="InterPro" id="IPR018644">
    <property type="entry name" value="DUF2071"/>
</dbReference>
<dbReference type="Gene3D" id="2.40.400.10">
    <property type="entry name" value="Acetoacetate decarboxylase-like"/>
    <property type="match status" value="1"/>
</dbReference>
<evidence type="ECO:0000313" key="1">
    <source>
        <dbReference type="EMBL" id="RST71879.1"/>
    </source>
</evidence>
<protein>
    <submittedName>
        <fullName evidence="1">DUF2071 domain-containing protein</fullName>
    </submittedName>
</protein>
<organism evidence="1 2">
    <name type="scientific">Siminovitchia acidinfaciens</name>
    <dbReference type="NCBI Taxonomy" id="2321395"/>
    <lineage>
        <taxon>Bacteria</taxon>
        <taxon>Bacillati</taxon>
        <taxon>Bacillota</taxon>
        <taxon>Bacilli</taxon>
        <taxon>Bacillales</taxon>
        <taxon>Bacillaceae</taxon>
        <taxon>Siminovitchia</taxon>
    </lineage>
</organism>
<dbReference type="EMBL" id="QYTV02000011">
    <property type="protein sequence ID" value="RST71879.1"/>
    <property type="molecule type" value="Genomic_DNA"/>
</dbReference>
<gene>
    <name evidence="1" type="ORF">D4T97_018145</name>
</gene>
<name>A0A429XUP2_9BACI</name>
<evidence type="ECO:0000313" key="2">
    <source>
        <dbReference type="Proteomes" id="UP000287156"/>
    </source>
</evidence>